<dbReference type="GeneID" id="54580269"/>
<dbReference type="EMBL" id="ML987197">
    <property type="protein sequence ID" value="KAF2247478.1"/>
    <property type="molecule type" value="Genomic_DNA"/>
</dbReference>
<keyword evidence="2" id="KW-1185">Reference proteome</keyword>
<evidence type="ECO:0000313" key="1">
    <source>
        <dbReference type="EMBL" id="KAF2247478.1"/>
    </source>
</evidence>
<dbReference type="RefSeq" id="XP_033682482.1">
    <property type="nucleotide sequence ID" value="XM_033826939.1"/>
</dbReference>
<dbReference type="Proteomes" id="UP000800094">
    <property type="component" value="Unassembled WGS sequence"/>
</dbReference>
<dbReference type="AlphaFoldDB" id="A0A6A6IBN6"/>
<dbReference type="OrthoDB" id="7464126at2759"/>
<proteinExistence type="predicted"/>
<protein>
    <recommendedName>
        <fullName evidence="3">NWD NACHT-NTPase N-terminal domain-containing protein</fullName>
    </recommendedName>
</protein>
<gene>
    <name evidence="1" type="ORF">BU26DRAFT_506709</name>
</gene>
<sequence length="240" mass="27879">MARSDRTLSVEQIAVARLAIQHMQARRSARYGRWDEAFRRLSASDKATLGLNKALRIKVQDFTQCLEKKKNECDEKKWKLKLFKRNDGSEVKVRDILEKIVFWFRRFEKVGDMVASFDPMHAALPWAGVKFLIEVMFLPWRRAVTGGLLMFVIQIAASDFETYAKMADGLEIVSRVIVQVAEVERDMPRSKLTELNTELSRTIVDTYVQVLKFLAMARRFFDKNAGGKTHHWILHDFGKH</sequence>
<organism evidence="1 2">
    <name type="scientific">Trematosphaeria pertusa</name>
    <dbReference type="NCBI Taxonomy" id="390896"/>
    <lineage>
        <taxon>Eukaryota</taxon>
        <taxon>Fungi</taxon>
        <taxon>Dikarya</taxon>
        <taxon>Ascomycota</taxon>
        <taxon>Pezizomycotina</taxon>
        <taxon>Dothideomycetes</taxon>
        <taxon>Pleosporomycetidae</taxon>
        <taxon>Pleosporales</taxon>
        <taxon>Massarineae</taxon>
        <taxon>Trematosphaeriaceae</taxon>
        <taxon>Trematosphaeria</taxon>
    </lineage>
</organism>
<name>A0A6A6IBN6_9PLEO</name>
<reference evidence="1" key="1">
    <citation type="journal article" date="2020" name="Stud. Mycol.">
        <title>101 Dothideomycetes genomes: a test case for predicting lifestyles and emergence of pathogens.</title>
        <authorList>
            <person name="Haridas S."/>
            <person name="Albert R."/>
            <person name="Binder M."/>
            <person name="Bloem J."/>
            <person name="Labutti K."/>
            <person name="Salamov A."/>
            <person name="Andreopoulos B."/>
            <person name="Baker S."/>
            <person name="Barry K."/>
            <person name="Bills G."/>
            <person name="Bluhm B."/>
            <person name="Cannon C."/>
            <person name="Castanera R."/>
            <person name="Culley D."/>
            <person name="Daum C."/>
            <person name="Ezra D."/>
            <person name="Gonzalez J."/>
            <person name="Henrissat B."/>
            <person name="Kuo A."/>
            <person name="Liang C."/>
            <person name="Lipzen A."/>
            <person name="Lutzoni F."/>
            <person name="Magnuson J."/>
            <person name="Mondo S."/>
            <person name="Nolan M."/>
            <person name="Ohm R."/>
            <person name="Pangilinan J."/>
            <person name="Park H.-J."/>
            <person name="Ramirez L."/>
            <person name="Alfaro M."/>
            <person name="Sun H."/>
            <person name="Tritt A."/>
            <person name="Yoshinaga Y."/>
            <person name="Zwiers L.-H."/>
            <person name="Turgeon B."/>
            <person name="Goodwin S."/>
            <person name="Spatafora J."/>
            <person name="Crous P."/>
            <person name="Grigoriev I."/>
        </authorList>
    </citation>
    <scope>NUCLEOTIDE SEQUENCE</scope>
    <source>
        <strain evidence="1">CBS 122368</strain>
    </source>
</reference>
<accession>A0A6A6IBN6</accession>
<evidence type="ECO:0008006" key="3">
    <source>
        <dbReference type="Google" id="ProtNLM"/>
    </source>
</evidence>
<evidence type="ECO:0000313" key="2">
    <source>
        <dbReference type="Proteomes" id="UP000800094"/>
    </source>
</evidence>